<keyword evidence="3" id="KW-0328">Glycosyltransferase</keyword>
<keyword evidence="3" id="KW-0808">Transferase</keyword>
<dbReference type="EC" id="2.4.-.-" evidence="3"/>
<keyword evidence="4" id="KW-1185">Reference proteome</keyword>
<dbReference type="GO" id="GO:0016757">
    <property type="term" value="F:glycosyltransferase activity"/>
    <property type="evidence" value="ECO:0007669"/>
    <property type="project" value="UniProtKB-KW"/>
</dbReference>
<evidence type="ECO:0000313" key="3">
    <source>
        <dbReference type="EMBL" id="MDN0047996.1"/>
    </source>
</evidence>
<evidence type="ECO:0000259" key="2">
    <source>
        <dbReference type="Pfam" id="PF13579"/>
    </source>
</evidence>
<dbReference type="PANTHER" id="PTHR45947">
    <property type="entry name" value="SULFOQUINOVOSYL TRANSFERASE SQD2"/>
    <property type="match status" value="1"/>
</dbReference>
<feature type="domain" description="Glycosyltransferase subfamily 4-like N-terminal" evidence="2">
    <location>
        <begin position="14"/>
        <end position="172"/>
    </location>
</feature>
<sequence length="377" mass="43095">MRILYSGTLDVNAGGPAMSTYYTIYGLRCLGVEAEILMYPLSPGGVLRGQEVPVHYTSAPFEKKFAYSPVYKKDMRALGMFDLYHAQGIWQYPTYALVDVAREKKKPYLITPRGMLYPQDIRKSNKAFKRLSLKWRLLKDLNRAACVQVTCEEEMMHCRNLGVTSPIAVIPNSVEMREYAYRKQDDVFRVGYLGRLSPRKNVESLIYAFDALREEMAHAELLIIGGGDETYERFLRAETERLHLTNVRFAGFLSGDEKDKVISSLSILAMPSEFENFGNVIVEGLIRQIPCIATKGAPWKELDMHRCGWWVEYSQKAITTAIREALYVSEEDLKEMGRRGRKLAEDTYSVSSVAQKMKTLYEWILGNADKPDFVYAC</sequence>
<dbReference type="Gene3D" id="3.40.50.2000">
    <property type="entry name" value="Glycogen Phosphorylase B"/>
    <property type="match status" value="2"/>
</dbReference>
<dbReference type="Pfam" id="PF00534">
    <property type="entry name" value="Glycos_transf_1"/>
    <property type="match status" value="1"/>
</dbReference>
<evidence type="ECO:0000259" key="1">
    <source>
        <dbReference type="Pfam" id="PF00534"/>
    </source>
</evidence>
<reference evidence="3" key="2">
    <citation type="submission" date="2024-05" db="EMBL/GenBank/DDBJ databases">
        <title>Identification and characterization of horizontal gene transfer across gut microbiota members of farm animals based on homology search.</title>
        <authorList>
            <person name="Schwarzerova J."/>
            <person name="Nykrynova M."/>
            <person name="Jureckova K."/>
            <person name="Cejkova D."/>
            <person name="Rychlik I."/>
        </authorList>
    </citation>
    <scope>NUCLEOTIDE SEQUENCE</scope>
    <source>
        <strain evidence="3">84_SSukc20</strain>
    </source>
</reference>
<name>A0ABT7X1Q3_9BACE</name>
<dbReference type="Pfam" id="PF13579">
    <property type="entry name" value="Glyco_trans_4_4"/>
    <property type="match status" value="1"/>
</dbReference>
<dbReference type="InterPro" id="IPR028098">
    <property type="entry name" value="Glyco_trans_4-like_N"/>
</dbReference>
<dbReference type="RefSeq" id="WP_301638861.1">
    <property type="nucleotide sequence ID" value="NZ_JAUEII010000002.1"/>
</dbReference>
<feature type="domain" description="Glycosyl transferase family 1" evidence="1">
    <location>
        <begin position="183"/>
        <end position="342"/>
    </location>
</feature>
<protein>
    <submittedName>
        <fullName evidence="3">Glycosyltransferase</fullName>
        <ecNumber evidence="3">2.4.-.-</ecNumber>
    </submittedName>
</protein>
<dbReference type="InterPro" id="IPR001296">
    <property type="entry name" value="Glyco_trans_1"/>
</dbReference>
<comment type="caution">
    <text evidence="3">The sequence shown here is derived from an EMBL/GenBank/DDBJ whole genome shotgun (WGS) entry which is preliminary data.</text>
</comment>
<dbReference type="EMBL" id="JAUEII010000002">
    <property type="protein sequence ID" value="MDN0047996.1"/>
    <property type="molecule type" value="Genomic_DNA"/>
</dbReference>
<organism evidence="3 4">
    <name type="scientific">Bacteroides gallinaceum</name>
    <dbReference type="NCBI Taxonomy" id="1462571"/>
    <lineage>
        <taxon>Bacteria</taxon>
        <taxon>Pseudomonadati</taxon>
        <taxon>Bacteroidota</taxon>
        <taxon>Bacteroidia</taxon>
        <taxon>Bacteroidales</taxon>
        <taxon>Bacteroidaceae</taxon>
        <taxon>Bacteroides</taxon>
    </lineage>
</organism>
<proteinExistence type="predicted"/>
<accession>A0ABT7X1Q3</accession>
<reference evidence="3" key="1">
    <citation type="submission" date="2023-06" db="EMBL/GenBank/DDBJ databases">
        <authorList>
            <person name="Zeman M."/>
            <person name="Kubasova T."/>
            <person name="Jahodarova E."/>
            <person name="Nykrynova M."/>
            <person name="Rychlik I."/>
        </authorList>
    </citation>
    <scope>NUCLEOTIDE SEQUENCE</scope>
    <source>
        <strain evidence="3">84_SSukc20</strain>
    </source>
</reference>
<evidence type="ECO:0000313" key="4">
    <source>
        <dbReference type="Proteomes" id="UP001167871"/>
    </source>
</evidence>
<dbReference type="Proteomes" id="UP001167871">
    <property type="component" value="Unassembled WGS sequence"/>
</dbReference>
<dbReference type="InterPro" id="IPR050194">
    <property type="entry name" value="Glycosyltransferase_grp1"/>
</dbReference>
<gene>
    <name evidence="3" type="ORF">QVO10_01115</name>
</gene>
<dbReference type="PANTHER" id="PTHR45947:SF3">
    <property type="entry name" value="SULFOQUINOVOSYL TRANSFERASE SQD2"/>
    <property type="match status" value="1"/>
</dbReference>
<dbReference type="SUPFAM" id="SSF53756">
    <property type="entry name" value="UDP-Glycosyltransferase/glycogen phosphorylase"/>
    <property type="match status" value="1"/>
</dbReference>